<dbReference type="Gene3D" id="2.160.20.20">
    <property type="match status" value="1"/>
</dbReference>
<dbReference type="InterPro" id="IPR011050">
    <property type="entry name" value="Pectin_lyase_fold/virulence"/>
</dbReference>
<dbReference type="EMBL" id="CP003985">
    <property type="protein sequence ID" value="AGF77610.1"/>
    <property type="molecule type" value="Genomic_DNA"/>
</dbReference>
<dbReference type="SUPFAM" id="SSF103515">
    <property type="entry name" value="Autotransporter"/>
    <property type="match status" value="1"/>
</dbReference>
<dbReference type="eggNOG" id="COG4625">
    <property type="taxonomic scope" value="Bacteria"/>
</dbReference>
<keyword evidence="3" id="KW-1185">Reference proteome</keyword>
<organism evidence="2 3">
    <name type="scientific">Desulfocapsa sulfexigens (strain DSM 10523 / SB164P1)</name>
    <dbReference type="NCBI Taxonomy" id="1167006"/>
    <lineage>
        <taxon>Bacteria</taxon>
        <taxon>Pseudomonadati</taxon>
        <taxon>Thermodesulfobacteriota</taxon>
        <taxon>Desulfobulbia</taxon>
        <taxon>Desulfobulbales</taxon>
        <taxon>Desulfocapsaceae</taxon>
        <taxon>Desulfocapsa</taxon>
    </lineage>
</organism>
<dbReference type="HOGENOM" id="CLU_005887_4_2_7"/>
<dbReference type="STRING" id="1167006.UWK_01038"/>
<dbReference type="KEGG" id="dsf:UWK_01038"/>
<dbReference type="Proteomes" id="UP000011721">
    <property type="component" value="Chromosome"/>
</dbReference>
<gene>
    <name evidence="2" type="ordered locus">UWK_01038</name>
</gene>
<dbReference type="NCBIfam" id="TIGR01414">
    <property type="entry name" value="autotrans_barl"/>
    <property type="match status" value="1"/>
</dbReference>
<reference evidence="3" key="1">
    <citation type="journal article" date="2013" name="Stand. Genomic Sci.">
        <title>Complete genome sequence of Desulfocapsa sulfexigens, a marine deltaproteobacterium specialized in disproportionating inorganic sulfur compounds.</title>
        <authorList>
            <person name="Finster K.W."/>
            <person name="Kjeldsen K.U."/>
            <person name="Kube M."/>
            <person name="Reinhardt R."/>
            <person name="Mussmann M."/>
            <person name="Amann R."/>
            <person name="Schreiber L."/>
        </authorList>
    </citation>
    <scope>NUCLEOTIDE SEQUENCE [LARGE SCALE GENOMIC DNA]</scope>
    <source>
        <strain evidence="3">DSM 10523 / SB164P1</strain>
    </source>
</reference>
<dbReference type="InterPro" id="IPR006315">
    <property type="entry name" value="OM_autotransptr_brl_dom"/>
</dbReference>
<dbReference type="AlphaFoldDB" id="M1PCY1"/>
<dbReference type="InterPro" id="IPR012332">
    <property type="entry name" value="Autotransporter_pectin_lyase_C"/>
</dbReference>
<evidence type="ECO:0000313" key="2">
    <source>
        <dbReference type="EMBL" id="AGF77610.1"/>
    </source>
</evidence>
<dbReference type="PATRIC" id="fig|1167006.5.peg.1161"/>
<evidence type="ECO:0000259" key="1">
    <source>
        <dbReference type="PROSITE" id="PS51208"/>
    </source>
</evidence>
<accession>M1PCY1</accession>
<dbReference type="PROSITE" id="PS51208">
    <property type="entry name" value="AUTOTRANSPORTER"/>
    <property type="match status" value="1"/>
</dbReference>
<dbReference type="InterPro" id="IPR005546">
    <property type="entry name" value="Autotransporte_beta"/>
</dbReference>
<sequence length="1010" mass="104400">MSHPSHLPPIHDIPLNDRKNTMIPTCRKAIVPLLRASTLMVSMLSGYYHRAFAGTCTGAAGTYLCSDPANSTMDTEQTIDIASPLTVTTAAGFGIDTSTNGGDALDFRAVGGLTITDTNLSTITGSYSGILANNSSSEVLSITINGTVTGGVHGIFARNYGSDLNISTADVTGGTHGIVAFNSGSDVDISTADVTGGLHGIVALNTGSGSLSITSSGTVEGAALYGIKANNAGTDLNISAKNVYGGVAGVYADNSGSGALSISTSGTVMGGIMGIYAINYGTDLSISAANVTGGYDGLAAINITGDSLTVTTSGTVTGIGGAGIYAINLGGPTTITVGSSSLVQGDGAGIYSYSGYGQAITITVDGMVRNLSGSPSDDAILAAGGPITVTLNSGSITTGVVALGNYNDTINLAGTLNGSVEMEAGDDTFFLADGGTLTGTADGGAGTDTLAFDNVGTVDGSRYLNFENLEIFGGNSTLVGTWDLSGGTATIHRGSLSVNGSLFTSLLIVGKNGLLGGNGNIFSDVKAYGIVSPGNSIGTLTVNGSVDFMPGSIFNVELAANERSDLLKVGGAVSIDHGKITASLERALYPDGTRWNILAADDGIHGRFSSISSNFTSYTIALEPVYTGGSLSLVVDRTPYSSFGASPNQAAVGSALDQILPSAQGSMTDLLLAMDFAMDPAKLSATLNGLNPEIYTSFAPSGLSIAGTFNRMATLRQQEFYWTPVTVDDDQKQLWSVWGRAIGSRLDQDEENWISGYTVDTGGTVFGMDRTFGAMVRAGLMLGYSSSDLSWDKLKESGSITGKHIKLYSSARFEDFSLDGGLGYTNLDNSVARFIDTPVFSSRAVGDFDSNVVDATLSGTYNYSFGNLLLVPTASINYLYLDQDGFTEQGVDDFGFHIQSKVTDTLSGLLGLRLSGLFDGGAGWHFHPTAGLDLVHWFKNDAMELNANFVDYQVNNFRVTGADPVDNAMLVSLGMSADYNKSLTLFLNYESSFADGTTTQMLSGGIVWCF</sequence>
<dbReference type="Gene3D" id="2.40.128.130">
    <property type="entry name" value="Autotransporter beta-domain"/>
    <property type="match status" value="1"/>
</dbReference>
<dbReference type="GO" id="GO:0019867">
    <property type="term" value="C:outer membrane"/>
    <property type="evidence" value="ECO:0007669"/>
    <property type="project" value="InterPro"/>
</dbReference>
<feature type="domain" description="Autotransporter" evidence="1">
    <location>
        <begin position="730"/>
        <end position="1010"/>
    </location>
</feature>
<dbReference type="SMART" id="SM00869">
    <property type="entry name" value="Autotransporter"/>
    <property type="match status" value="1"/>
</dbReference>
<proteinExistence type="predicted"/>
<dbReference type="InterPro" id="IPR036709">
    <property type="entry name" value="Autotransporte_beta_dom_sf"/>
</dbReference>
<dbReference type="SUPFAM" id="SSF51126">
    <property type="entry name" value="Pectin lyase-like"/>
    <property type="match status" value="1"/>
</dbReference>
<dbReference type="Pfam" id="PF03797">
    <property type="entry name" value="Autotransporter"/>
    <property type="match status" value="1"/>
</dbReference>
<protein>
    <submittedName>
        <fullName evidence="2">Outer membrane autotransporter barrel domain-containing protein</fullName>
    </submittedName>
</protein>
<evidence type="ECO:0000313" key="3">
    <source>
        <dbReference type="Proteomes" id="UP000011721"/>
    </source>
</evidence>
<name>M1PCY1_DESSD</name>